<proteinExistence type="predicted"/>
<evidence type="ECO:0000313" key="2">
    <source>
        <dbReference type="EMBL" id="SDM42966.1"/>
    </source>
</evidence>
<evidence type="ECO:0000256" key="1">
    <source>
        <dbReference type="SAM" id="SignalP"/>
    </source>
</evidence>
<sequence>MRTKVVFLLIVLLLCNAAAVSAAISAVDLAVNEIRPAASSYADVIAKFGYSKKQIVDTKHQPPVTYLIYSGLRIGLSGQEGPVAVLQLDTGQYQTSRGVKIGATAYKVIKEYGQPDQQIINGHRYFIYQLESAPEQRLIFDMSEGYVTKIIMTSLTDIP</sequence>
<feature type="chain" id="PRO_5039647130" description="DUF4309 domain-containing protein" evidence="1">
    <location>
        <begin position="23"/>
        <end position="159"/>
    </location>
</feature>
<dbReference type="EMBL" id="FNHB01000004">
    <property type="protein sequence ID" value="SDM42966.1"/>
    <property type="molecule type" value="Genomic_DNA"/>
</dbReference>
<dbReference type="OrthoDB" id="1664973at2"/>
<keyword evidence="3" id="KW-1185">Reference proteome</keyword>
<dbReference type="RefSeq" id="WP_092072497.1">
    <property type="nucleotide sequence ID" value="NZ_FNHB01000004.1"/>
</dbReference>
<accession>A0A1G9T5Q3</accession>
<feature type="signal peptide" evidence="1">
    <location>
        <begin position="1"/>
        <end position="22"/>
    </location>
</feature>
<dbReference type="Proteomes" id="UP000214880">
    <property type="component" value="Unassembled WGS sequence"/>
</dbReference>
<evidence type="ECO:0000313" key="3">
    <source>
        <dbReference type="Proteomes" id="UP000214880"/>
    </source>
</evidence>
<dbReference type="AlphaFoldDB" id="A0A1G9T5Q3"/>
<evidence type="ECO:0008006" key="4">
    <source>
        <dbReference type="Google" id="ProtNLM"/>
    </source>
</evidence>
<organism evidence="2 3">
    <name type="scientific">Dendrosporobacter quercicolus</name>
    <dbReference type="NCBI Taxonomy" id="146817"/>
    <lineage>
        <taxon>Bacteria</taxon>
        <taxon>Bacillati</taxon>
        <taxon>Bacillota</taxon>
        <taxon>Negativicutes</taxon>
        <taxon>Selenomonadales</taxon>
        <taxon>Sporomusaceae</taxon>
        <taxon>Dendrosporobacter</taxon>
    </lineage>
</organism>
<dbReference type="STRING" id="146817.SAMN04488502_104220"/>
<protein>
    <recommendedName>
        <fullName evidence="4">DUF4309 domain-containing protein</fullName>
    </recommendedName>
</protein>
<name>A0A1G9T5Q3_9FIRM</name>
<gene>
    <name evidence="2" type="ORF">SAMN04488502_104220</name>
</gene>
<reference evidence="2 3" key="1">
    <citation type="submission" date="2016-10" db="EMBL/GenBank/DDBJ databases">
        <authorList>
            <person name="de Groot N.N."/>
        </authorList>
    </citation>
    <scope>NUCLEOTIDE SEQUENCE [LARGE SCALE GENOMIC DNA]</scope>
    <source>
        <strain evidence="2 3">DSM 1736</strain>
    </source>
</reference>
<keyword evidence="1" id="KW-0732">Signal</keyword>